<protein>
    <submittedName>
        <fullName evidence="1">Uncharacterized protein</fullName>
    </submittedName>
</protein>
<dbReference type="AlphaFoldDB" id="A0A1Y5EUZ5"/>
<sequence>MGSAIATHQYHFYAFSLYGDTINLQQGNWQNALGNSSSIGLIFIVEETFNLSSFQVPQAANLWGELLLFDINFIEYSFEEIILAKQFDLMGQPYLAVKKNCIT</sequence>
<dbReference type="EMBL" id="MAAF01000008">
    <property type="protein sequence ID" value="OUR84844.1"/>
    <property type="molecule type" value="Genomic_DNA"/>
</dbReference>
<evidence type="ECO:0000313" key="2">
    <source>
        <dbReference type="Proteomes" id="UP000243053"/>
    </source>
</evidence>
<organism evidence="1 2">
    <name type="scientific">Colwellia psychrerythraea</name>
    <name type="common">Vibrio psychroerythus</name>
    <dbReference type="NCBI Taxonomy" id="28229"/>
    <lineage>
        <taxon>Bacteria</taxon>
        <taxon>Pseudomonadati</taxon>
        <taxon>Pseudomonadota</taxon>
        <taxon>Gammaproteobacteria</taxon>
        <taxon>Alteromonadales</taxon>
        <taxon>Colwelliaceae</taxon>
        <taxon>Colwellia</taxon>
    </lineage>
</organism>
<dbReference type="Proteomes" id="UP000243053">
    <property type="component" value="Unassembled WGS sequence"/>
</dbReference>
<comment type="caution">
    <text evidence="1">The sequence shown here is derived from an EMBL/GenBank/DDBJ whole genome shotgun (WGS) entry which is preliminary data.</text>
</comment>
<name>A0A1Y5EUZ5_COLPS</name>
<evidence type="ECO:0000313" key="1">
    <source>
        <dbReference type="EMBL" id="OUR84844.1"/>
    </source>
</evidence>
<proteinExistence type="predicted"/>
<reference evidence="2" key="1">
    <citation type="journal article" date="2017" name="Proc. Natl. Acad. Sci. U.S.A.">
        <title>Simulation of Deepwater Horizon oil plume reveals substrate specialization within a complex community of hydrocarbon degraders.</title>
        <authorList>
            <person name="Hu P."/>
            <person name="Dubinsky E.A."/>
            <person name="Probst A.J."/>
            <person name="Wang J."/>
            <person name="Sieber C.M.K."/>
            <person name="Tom L.M."/>
            <person name="Gardinali P."/>
            <person name="Banfield J.F."/>
            <person name="Atlas R.M."/>
            <person name="Andersen G.L."/>
        </authorList>
    </citation>
    <scope>NUCLEOTIDE SEQUENCE [LARGE SCALE GENOMIC DNA]</scope>
</reference>
<gene>
    <name evidence="1" type="ORF">A9Q75_01195</name>
</gene>
<accession>A0A1Y5EUZ5</accession>